<dbReference type="CDD" id="cd22908">
    <property type="entry name" value="HFD_NFYC-like"/>
    <property type="match status" value="1"/>
</dbReference>
<dbReference type="Proteomes" id="UP000324629">
    <property type="component" value="Unassembled WGS sequence"/>
</dbReference>
<dbReference type="GO" id="GO:0016602">
    <property type="term" value="C:CCAAT-binding factor complex"/>
    <property type="evidence" value="ECO:0007669"/>
    <property type="project" value="TreeGrafter"/>
</dbReference>
<comment type="function">
    <text evidence="6">Component of the sequence-specific heterotrimeric transcription factor (NF-Y) which specifically recognizes a 5'-CCAAT-3' box motif found in the promoters of its target genes. NF-Y can function as both an activator and a repressor, depending on its interacting cofactors.</text>
</comment>
<organism evidence="14 15">
    <name type="scientific">Paragonimus westermani</name>
    <dbReference type="NCBI Taxonomy" id="34504"/>
    <lineage>
        <taxon>Eukaryota</taxon>
        <taxon>Metazoa</taxon>
        <taxon>Spiralia</taxon>
        <taxon>Lophotrochozoa</taxon>
        <taxon>Platyhelminthes</taxon>
        <taxon>Trematoda</taxon>
        <taxon>Digenea</taxon>
        <taxon>Plagiorchiida</taxon>
        <taxon>Troglotremata</taxon>
        <taxon>Troglotrematidae</taxon>
        <taxon>Paragonimus</taxon>
    </lineage>
</organism>
<feature type="domain" description="Transcription factor CBF/NF-Y/archaeal histone" evidence="13">
    <location>
        <begin position="40"/>
        <end position="105"/>
    </location>
</feature>
<accession>A0A5J4NHP8</accession>
<comment type="caution">
    <text evidence="14">The sequence shown here is derived from an EMBL/GenBank/DDBJ whole genome shotgun (WGS) entry which is preliminary data.</text>
</comment>
<evidence type="ECO:0000256" key="8">
    <source>
        <dbReference type="ARBA" id="ARBA00038129"/>
    </source>
</evidence>
<evidence type="ECO:0000313" key="14">
    <source>
        <dbReference type="EMBL" id="KAA3674881.1"/>
    </source>
</evidence>
<dbReference type="InterPro" id="IPR050568">
    <property type="entry name" value="Transcr_DNA_Rep_Reg"/>
</dbReference>
<protein>
    <recommendedName>
        <fullName evidence="9">Nuclear transcription factor Y subunit gamma</fullName>
    </recommendedName>
    <alternativeName>
        <fullName evidence="10">CAAT box DNA-binding protein subunit C</fullName>
    </alternativeName>
    <alternativeName>
        <fullName evidence="11">Nuclear transcription factor Y subunit C</fullName>
    </alternativeName>
</protein>
<dbReference type="InterPro" id="IPR003958">
    <property type="entry name" value="CBFA_NFYB_domain"/>
</dbReference>
<dbReference type="GO" id="GO:0000978">
    <property type="term" value="F:RNA polymerase II cis-regulatory region sequence-specific DNA binding"/>
    <property type="evidence" value="ECO:0007669"/>
    <property type="project" value="TreeGrafter"/>
</dbReference>
<dbReference type="FunFam" id="1.10.20.10:FF:000006">
    <property type="entry name" value="Nuclear transcription factor Y subunit gamma"/>
    <property type="match status" value="1"/>
</dbReference>
<dbReference type="AlphaFoldDB" id="A0A5J4NHP8"/>
<evidence type="ECO:0000256" key="4">
    <source>
        <dbReference type="ARBA" id="ARBA00023163"/>
    </source>
</evidence>
<keyword evidence="4" id="KW-0804">Transcription</keyword>
<reference evidence="14 15" key="1">
    <citation type="journal article" date="2019" name="Gigascience">
        <title>Whole-genome sequence of the oriental lung fluke Paragonimus westermani.</title>
        <authorList>
            <person name="Oey H."/>
            <person name="Zakrzewski M."/>
            <person name="Narain K."/>
            <person name="Devi K.R."/>
            <person name="Agatsuma T."/>
            <person name="Nawaratna S."/>
            <person name="Gobert G.N."/>
            <person name="Jones M.K."/>
            <person name="Ragan M.A."/>
            <person name="McManus D.P."/>
            <person name="Krause L."/>
        </authorList>
    </citation>
    <scope>NUCLEOTIDE SEQUENCE [LARGE SCALE GENOMIC DNA]</scope>
    <source>
        <strain evidence="14 15">IND2009</strain>
    </source>
</reference>
<dbReference type="InterPro" id="IPR009072">
    <property type="entry name" value="Histone-fold"/>
</dbReference>
<dbReference type="GO" id="GO:0046982">
    <property type="term" value="F:protein heterodimerization activity"/>
    <property type="evidence" value="ECO:0007669"/>
    <property type="project" value="InterPro"/>
</dbReference>
<keyword evidence="15" id="KW-1185">Reference proteome</keyword>
<dbReference type="PANTHER" id="PTHR10252:SF8">
    <property type="entry name" value="NUCLEAR TRANSCRIPTION FACTOR Y SUBUNIT GAMMA"/>
    <property type="match status" value="1"/>
</dbReference>
<evidence type="ECO:0000256" key="7">
    <source>
        <dbReference type="ARBA" id="ARBA00025911"/>
    </source>
</evidence>
<gene>
    <name evidence="14" type="ORF">DEA37_0007458</name>
</gene>
<evidence type="ECO:0000256" key="5">
    <source>
        <dbReference type="ARBA" id="ARBA00023242"/>
    </source>
</evidence>
<sequence>MDYAVDQLSDCQAQMLSYWETIRLEIDNLKCDHSAFKTQDLPLARIKKIMKLDDDIKSMMISAEAPILFAKAAELFIRELTLRAWIHTERNRRRTLQRNDISMAVSDGDTDQFDFLIDIVPREESRGHRRVDTVVVFLNSSIYGRLVSKLTLYRATQLAACMISVGDNRRARKLRLNIESSPRPAQASPSSVAGSNASGTSTSNLKAENSAASVAFVTTTNGRTSNQVVPVDVSASQPQTLTIALGGASTSNPSAVGSSAASTVLQGHTPTIQFATAIPSTGSVMATAQSTVTNSASNTSATVSSASAAAPIQYVLQLPVGAGGATSGQPFQIQLLPQHFQTSSTDAISGATAGQGGTLLTDANGNTIPVLQVVTQAAGGLALPTIVQESNGQRTQLLQLQRPTLLLQQSGSMLGATAVLTTAELDEQSQQLAYSVQPHQLMSSEMTAEVTSTPQVLLSFSESGACVVSSGVSDNCLDTATVLDVVTDQESGRHLVARSIDDDADDTVAETSPVVLLETTTAESDNEHSEVEHQICDVQISSRELLQNADHFSSGTQIEIHDVDPRVLSDTLFDDCVSVKPSVPDAS</sequence>
<evidence type="ECO:0000256" key="2">
    <source>
        <dbReference type="ARBA" id="ARBA00023015"/>
    </source>
</evidence>
<evidence type="ECO:0000256" key="9">
    <source>
        <dbReference type="ARBA" id="ARBA00040590"/>
    </source>
</evidence>
<comment type="subcellular location">
    <subcellularLocation>
        <location evidence="1">Nucleus</location>
    </subcellularLocation>
</comment>
<dbReference type="Pfam" id="PF00808">
    <property type="entry name" value="CBFD_NFYB_HMF"/>
    <property type="match status" value="1"/>
</dbReference>
<proteinExistence type="inferred from homology"/>
<evidence type="ECO:0000256" key="1">
    <source>
        <dbReference type="ARBA" id="ARBA00004123"/>
    </source>
</evidence>
<feature type="compositionally biased region" description="Polar residues" evidence="12">
    <location>
        <begin position="194"/>
        <end position="205"/>
    </location>
</feature>
<keyword evidence="2" id="KW-0805">Transcription regulation</keyword>
<name>A0A5J4NHP8_9TREM</name>
<dbReference type="EMBL" id="QNGE01002849">
    <property type="protein sequence ID" value="KAA3674881.1"/>
    <property type="molecule type" value="Genomic_DNA"/>
</dbReference>
<dbReference type="GO" id="GO:0001228">
    <property type="term" value="F:DNA-binding transcription activator activity, RNA polymerase II-specific"/>
    <property type="evidence" value="ECO:0007669"/>
    <property type="project" value="TreeGrafter"/>
</dbReference>
<comment type="similarity">
    <text evidence="8">Belongs to the NFYC/HAP5 subunit family.</text>
</comment>
<evidence type="ECO:0000256" key="6">
    <source>
        <dbReference type="ARBA" id="ARBA00025263"/>
    </source>
</evidence>
<feature type="region of interest" description="Disordered" evidence="12">
    <location>
        <begin position="179"/>
        <end position="205"/>
    </location>
</feature>
<evidence type="ECO:0000313" key="15">
    <source>
        <dbReference type="Proteomes" id="UP000324629"/>
    </source>
</evidence>
<evidence type="ECO:0000256" key="10">
    <source>
        <dbReference type="ARBA" id="ARBA00042333"/>
    </source>
</evidence>
<feature type="compositionally biased region" description="Low complexity" evidence="12">
    <location>
        <begin position="180"/>
        <end position="193"/>
    </location>
</feature>
<evidence type="ECO:0000259" key="13">
    <source>
        <dbReference type="Pfam" id="PF00808"/>
    </source>
</evidence>
<dbReference type="PANTHER" id="PTHR10252">
    <property type="entry name" value="HISTONE-LIKE TRANSCRIPTION FACTOR CCAAT-RELATED"/>
    <property type="match status" value="1"/>
</dbReference>
<evidence type="ECO:0000256" key="11">
    <source>
        <dbReference type="ARBA" id="ARBA00042663"/>
    </source>
</evidence>
<keyword evidence="3" id="KW-0238">DNA-binding</keyword>
<dbReference type="SUPFAM" id="SSF47113">
    <property type="entry name" value="Histone-fold"/>
    <property type="match status" value="1"/>
</dbReference>
<evidence type="ECO:0000256" key="3">
    <source>
        <dbReference type="ARBA" id="ARBA00023125"/>
    </source>
</evidence>
<keyword evidence="5" id="KW-0539">Nucleus</keyword>
<evidence type="ECO:0000256" key="12">
    <source>
        <dbReference type="SAM" id="MobiDB-lite"/>
    </source>
</evidence>
<comment type="subunit">
    <text evidence="7">Heterotrimeric transcription factor composed of three components, NF-YA, NF-YB and NF-YC. NF-YB and NF-YC must interact and dimerize for NF-YA association and DNA binding.</text>
</comment>
<dbReference type="Gene3D" id="1.10.20.10">
    <property type="entry name" value="Histone, subunit A"/>
    <property type="match status" value="1"/>
</dbReference>